<evidence type="ECO:0000313" key="1">
    <source>
        <dbReference type="EMBL" id="KAJ8494037.1"/>
    </source>
</evidence>
<sequence length="94" mass="10261">MLRENSDVGLFRVPIFLPCFDPTVPIASPRPIKTALAERLPPFLPLREVEGVRGGGGRQVQDLPPLRPGEARPPVIGCRKAVTAELIAAEIHEF</sequence>
<reference evidence="1 2" key="1">
    <citation type="submission" date="2022-12" db="EMBL/GenBank/DDBJ databases">
        <title>Chromosome-scale assembly of the Ensete ventricosum genome.</title>
        <authorList>
            <person name="Dussert Y."/>
            <person name="Stocks J."/>
            <person name="Wendawek A."/>
            <person name="Woldeyes F."/>
            <person name="Nichols R.A."/>
            <person name="Borrell J.S."/>
        </authorList>
    </citation>
    <scope>NUCLEOTIDE SEQUENCE [LARGE SCALE GENOMIC DNA]</scope>
    <source>
        <strain evidence="2">cv. Maze</strain>
        <tissue evidence="1">Seeds</tissue>
    </source>
</reference>
<accession>A0AAV8REF2</accession>
<organism evidence="1 2">
    <name type="scientific">Ensete ventricosum</name>
    <name type="common">Abyssinian banana</name>
    <name type="synonym">Musa ensete</name>
    <dbReference type="NCBI Taxonomy" id="4639"/>
    <lineage>
        <taxon>Eukaryota</taxon>
        <taxon>Viridiplantae</taxon>
        <taxon>Streptophyta</taxon>
        <taxon>Embryophyta</taxon>
        <taxon>Tracheophyta</taxon>
        <taxon>Spermatophyta</taxon>
        <taxon>Magnoliopsida</taxon>
        <taxon>Liliopsida</taxon>
        <taxon>Zingiberales</taxon>
        <taxon>Musaceae</taxon>
        <taxon>Ensete</taxon>
    </lineage>
</organism>
<keyword evidence="2" id="KW-1185">Reference proteome</keyword>
<proteinExistence type="predicted"/>
<dbReference type="AlphaFoldDB" id="A0AAV8REF2"/>
<gene>
    <name evidence="1" type="ORF">OPV22_015758</name>
</gene>
<comment type="caution">
    <text evidence="1">The sequence shown here is derived from an EMBL/GenBank/DDBJ whole genome shotgun (WGS) entry which is preliminary data.</text>
</comment>
<protein>
    <submittedName>
        <fullName evidence="1">Uncharacterized protein</fullName>
    </submittedName>
</protein>
<evidence type="ECO:0000313" key="2">
    <source>
        <dbReference type="Proteomes" id="UP001222027"/>
    </source>
</evidence>
<dbReference type="EMBL" id="JAQQAF010000004">
    <property type="protein sequence ID" value="KAJ8494037.1"/>
    <property type="molecule type" value="Genomic_DNA"/>
</dbReference>
<dbReference type="Proteomes" id="UP001222027">
    <property type="component" value="Unassembled WGS sequence"/>
</dbReference>
<name>A0AAV8REF2_ENSVE</name>